<evidence type="ECO:0000313" key="2">
    <source>
        <dbReference type="Proteomes" id="UP001145114"/>
    </source>
</evidence>
<proteinExistence type="predicted"/>
<gene>
    <name evidence="1" type="ORF">EV182_004209</name>
</gene>
<evidence type="ECO:0000313" key="1">
    <source>
        <dbReference type="EMBL" id="KAJ1673976.1"/>
    </source>
</evidence>
<protein>
    <submittedName>
        <fullName evidence="1">Uncharacterized protein</fullName>
    </submittedName>
</protein>
<keyword evidence="2" id="KW-1185">Reference proteome</keyword>
<comment type="caution">
    <text evidence="1">The sequence shown here is derived from an EMBL/GenBank/DDBJ whole genome shotgun (WGS) entry which is preliminary data.</text>
</comment>
<sequence length="199" mass="22622">MGARQQQFVQYCLRLGYGPESSFKDAHSRLYADTDVAFDSLIQRANSSLHALSLVLRSRKDEQSGDTVWAVVNTKADDISKLATPYAHAEMAYMKKIIELIVTSESDEYSITNFDALNVTKALAEKVKLMQKDAQDLLSRFTDDGWLVQYSNGRFALGSRALLELDTYLRNQYPDHIRECHVCHEIVTAHRMELLGQEI</sequence>
<name>A0ACC1HF66_9FUNG</name>
<organism evidence="1 2">
    <name type="scientific">Spiromyces aspiralis</name>
    <dbReference type="NCBI Taxonomy" id="68401"/>
    <lineage>
        <taxon>Eukaryota</taxon>
        <taxon>Fungi</taxon>
        <taxon>Fungi incertae sedis</taxon>
        <taxon>Zoopagomycota</taxon>
        <taxon>Kickxellomycotina</taxon>
        <taxon>Kickxellomycetes</taxon>
        <taxon>Kickxellales</taxon>
        <taxon>Kickxellaceae</taxon>
        <taxon>Spiromyces</taxon>
    </lineage>
</organism>
<accession>A0ACC1HF66</accession>
<dbReference type="Proteomes" id="UP001145114">
    <property type="component" value="Unassembled WGS sequence"/>
</dbReference>
<reference evidence="1" key="1">
    <citation type="submission" date="2022-06" db="EMBL/GenBank/DDBJ databases">
        <title>Phylogenomic reconstructions and comparative analyses of Kickxellomycotina fungi.</title>
        <authorList>
            <person name="Reynolds N.K."/>
            <person name="Stajich J.E."/>
            <person name="Barry K."/>
            <person name="Grigoriev I.V."/>
            <person name="Crous P."/>
            <person name="Smith M.E."/>
        </authorList>
    </citation>
    <scope>NUCLEOTIDE SEQUENCE</scope>
    <source>
        <strain evidence="1">RSA 2271</strain>
    </source>
</reference>
<dbReference type="EMBL" id="JAMZIH010006388">
    <property type="protein sequence ID" value="KAJ1673976.1"/>
    <property type="molecule type" value="Genomic_DNA"/>
</dbReference>